<feature type="compositionally biased region" description="Basic and acidic residues" evidence="1">
    <location>
        <begin position="94"/>
        <end position="103"/>
    </location>
</feature>
<proteinExistence type="predicted"/>
<sequence length="497" mass="54065">MHKRWDPKWAHQFNNASALRVRGSHHAGEHQKQGSGGAGWPNLSKVGGIHANGTGLAARSGRGSGRGKGVVARSGPGSGQPLGSIQGHPANVDDDQRYIRSEGQRSSPPSTSSSESGGPSVPNDMTPAAFQQSATNGKQLYEWMSEPNSDALTERMIQANKLYPGEKCQSKFTQYEEIANNGWTKNPENSDTRYQVNDIDLEYHAPIHTIVRHFGINSDMKHDNPPGPNVAVMYEQDQTVFNGQEHDRPSFAHLIGSFNPIDGLIVVMQFLDPQQFLEDQIRAESPGINAFDMALRVRDNLPALSRPSDLMFLQYQQLCAKKGTNPRDLRLSILHDVGKPETAQVLDHILKSKGAKKAVKPGKGKYEAPIWNNRLTLNPNTDAFNAVLSTPDTAPLVFLLLQHKEQLGLKRIKAIHISLGSKQAPGDPNEYLGSTLTFEFEDLEKGKWIASGSAGGGDGVASSSKQSEPGSSPEKKKGKFKGKLGKMFGKGKGREGA</sequence>
<feature type="region of interest" description="Disordered" evidence="1">
    <location>
        <begin position="22"/>
        <end position="128"/>
    </location>
</feature>
<comment type="caution">
    <text evidence="2">The sequence shown here is derived from an EMBL/GenBank/DDBJ whole genome shotgun (WGS) entry which is preliminary data.</text>
</comment>
<feature type="region of interest" description="Disordered" evidence="1">
    <location>
        <begin position="449"/>
        <end position="497"/>
    </location>
</feature>
<organism evidence="2 3">
    <name type="scientific">Zasmidium cellare</name>
    <name type="common">Wine cellar mold</name>
    <name type="synonym">Racodium cellare</name>
    <dbReference type="NCBI Taxonomy" id="395010"/>
    <lineage>
        <taxon>Eukaryota</taxon>
        <taxon>Fungi</taxon>
        <taxon>Dikarya</taxon>
        <taxon>Ascomycota</taxon>
        <taxon>Pezizomycotina</taxon>
        <taxon>Dothideomycetes</taxon>
        <taxon>Dothideomycetidae</taxon>
        <taxon>Mycosphaerellales</taxon>
        <taxon>Mycosphaerellaceae</taxon>
        <taxon>Zasmidium</taxon>
    </lineage>
</organism>
<evidence type="ECO:0000313" key="2">
    <source>
        <dbReference type="EMBL" id="KAK4500239.1"/>
    </source>
</evidence>
<protein>
    <submittedName>
        <fullName evidence="2">Uncharacterized protein</fullName>
    </submittedName>
</protein>
<dbReference type="EMBL" id="JAXOVC010000006">
    <property type="protein sequence ID" value="KAK4500239.1"/>
    <property type="molecule type" value="Genomic_DNA"/>
</dbReference>
<accession>A0ABR0EFE4</accession>
<dbReference type="Proteomes" id="UP001305779">
    <property type="component" value="Unassembled WGS sequence"/>
</dbReference>
<feature type="compositionally biased region" description="Low complexity" evidence="1">
    <location>
        <begin position="104"/>
        <end position="120"/>
    </location>
</feature>
<reference evidence="2 3" key="1">
    <citation type="journal article" date="2023" name="G3 (Bethesda)">
        <title>A chromosome-level genome assembly of Zasmidium syzygii isolated from banana leaves.</title>
        <authorList>
            <person name="van Westerhoven A.C."/>
            <person name="Mehrabi R."/>
            <person name="Talebi R."/>
            <person name="Steentjes M.B.F."/>
            <person name="Corcolon B."/>
            <person name="Chong P.A."/>
            <person name="Kema G.H.J."/>
            <person name="Seidl M.F."/>
        </authorList>
    </citation>
    <scope>NUCLEOTIDE SEQUENCE [LARGE SCALE GENOMIC DNA]</scope>
    <source>
        <strain evidence="2 3">P124</strain>
    </source>
</reference>
<gene>
    <name evidence="2" type="ORF">PRZ48_008428</name>
</gene>
<name>A0ABR0EFE4_ZASCE</name>
<evidence type="ECO:0000313" key="3">
    <source>
        <dbReference type="Proteomes" id="UP001305779"/>
    </source>
</evidence>
<keyword evidence="3" id="KW-1185">Reference proteome</keyword>
<evidence type="ECO:0000256" key="1">
    <source>
        <dbReference type="SAM" id="MobiDB-lite"/>
    </source>
</evidence>
<feature type="compositionally biased region" description="Low complexity" evidence="1">
    <location>
        <begin position="460"/>
        <end position="472"/>
    </location>
</feature>